<feature type="compositionally biased region" description="Basic and acidic residues" evidence="5">
    <location>
        <begin position="20"/>
        <end position="29"/>
    </location>
</feature>
<evidence type="ECO:0000256" key="3">
    <source>
        <dbReference type="ARBA" id="ARBA00022827"/>
    </source>
</evidence>
<feature type="domain" description="FAD-binding PCMH-type" evidence="7">
    <location>
        <begin position="126"/>
        <end position="297"/>
    </location>
</feature>
<dbReference type="InterPro" id="IPR016166">
    <property type="entry name" value="FAD-bd_PCMH"/>
</dbReference>
<feature type="transmembrane region" description="Helical" evidence="6">
    <location>
        <begin position="54"/>
        <end position="76"/>
    </location>
</feature>
<dbReference type="EMBL" id="MU864460">
    <property type="protein sequence ID" value="KAK4185130.1"/>
    <property type="molecule type" value="Genomic_DNA"/>
</dbReference>
<dbReference type="PROSITE" id="PS51387">
    <property type="entry name" value="FAD_PCMH"/>
    <property type="match status" value="1"/>
</dbReference>
<keyword evidence="4" id="KW-0560">Oxidoreductase</keyword>
<evidence type="ECO:0000256" key="5">
    <source>
        <dbReference type="SAM" id="MobiDB-lite"/>
    </source>
</evidence>
<keyword evidence="2" id="KW-0285">Flavoprotein</keyword>
<gene>
    <name evidence="8" type="ORF">QBC35DRAFT_28965</name>
</gene>
<dbReference type="InterPro" id="IPR036318">
    <property type="entry name" value="FAD-bd_PCMH-like_sf"/>
</dbReference>
<evidence type="ECO:0000256" key="4">
    <source>
        <dbReference type="ARBA" id="ARBA00023002"/>
    </source>
</evidence>
<dbReference type="Gene3D" id="3.40.462.20">
    <property type="match status" value="1"/>
</dbReference>
<evidence type="ECO:0000256" key="6">
    <source>
        <dbReference type="SAM" id="Phobius"/>
    </source>
</evidence>
<keyword evidence="6" id="KW-0472">Membrane</keyword>
<dbReference type="InterPro" id="IPR050416">
    <property type="entry name" value="FAD-linked_Oxidoreductase"/>
</dbReference>
<dbReference type="PANTHER" id="PTHR42973:SF54">
    <property type="entry name" value="FAD-BINDING PCMH-TYPE DOMAIN-CONTAINING PROTEIN"/>
    <property type="match status" value="1"/>
</dbReference>
<name>A0AAN6WND1_9PEZI</name>
<feature type="region of interest" description="Disordered" evidence="5">
    <location>
        <begin position="1"/>
        <end position="31"/>
    </location>
</feature>
<dbReference type="InterPro" id="IPR016169">
    <property type="entry name" value="FAD-bd_PCMH_sub2"/>
</dbReference>
<dbReference type="InterPro" id="IPR006094">
    <property type="entry name" value="Oxid_FAD_bind_N"/>
</dbReference>
<feature type="compositionally biased region" description="Polar residues" evidence="5">
    <location>
        <begin position="9"/>
        <end position="19"/>
    </location>
</feature>
<evidence type="ECO:0000256" key="2">
    <source>
        <dbReference type="ARBA" id="ARBA00022630"/>
    </source>
</evidence>
<keyword evidence="9" id="KW-1185">Reference proteome</keyword>
<accession>A0AAN6WND1</accession>
<comment type="similarity">
    <text evidence="1">Belongs to the oxygen-dependent FAD-linked oxidoreductase family.</text>
</comment>
<keyword evidence="6" id="KW-1133">Transmembrane helix</keyword>
<proteinExistence type="inferred from homology"/>
<dbReference type="Pfam" id="PF01565">
    <property type="entry name" value="FAD_binding_4"/>
    <property type="match status" value="1"/>
</dbReference>
<dbReference type="PANTHER" id="PTHR42973">
    <property type="entry name" value="BINDING OXIDOREDUCTASE, PUTATIVE (AFU_ORTHOLOGUE AFUA_1G17690)-RELATED"/>
    <property type="match status" value="1"/>
</dbReference>
<keyword evidence="3" id="KW-0274">FAD</keyword>
<evidence type="ECO:0000313" key="8">
    <source>
        <dbReference type="EMBL" id="KAK4185130.1"/>
    </source>
</evidence>
<sequence length="557" mass="59943">MPSAKPETMSRTAASGSQQKPEDDLDKSAAEVSSLLSTRSSLSPSSTGSQTSKIWISSLVTMVAVALLAVAWNLLFIRPTESSNLSCRAAKICTELRSLLGPSVITLPSDSQQYDDLRDDNWSHTAWQRPDCIASPAHTADVSSLVRTLTKANVPFAIRSGGHSPNPLDASINRGVLISLHKLKTVKYDAKAKHVSIGTGARWGEVYSVLDPYNVTVVGGRVVDVGVGGLTLGSGLSYLSDLYGLVCDNVVSFEVVLADGRIVEATPDKYSDLFWALKGGTNNFGIVTKFKTVGYPISLSWGGIQVFSPDQAPALMEALYEYQTAPNKDLYANLVINLIPTNGTMLLTLVYLKPVERPPAFAPFYKLTPVFEQTAIMPLHTLMSMFPAATQPRWTWYVHSILPNKKLYAQISEKIFAAASSPEVATIAGLQAGTLVAAVQPVSANAILAGRKKNGGNALGLQAVNQTWFSISGAWWNEADDAAVEGAVRSIHAKIGAAATSAGTKLDYLFMNDANSRQKVIASYGPENVRKLKQISKRYDPLQVFQRLVPGGQKLPV</sequence>
<keyword evidence="6" id="KW-0812">Transmembrane</keyword>
<dbReference type="GO" id="GO:0071949">
    <property type="term" value="F:FAD binding"/>
    <property type="evidence" value="ECO:0007669"/>
    <property type="project" value="InterPro"/>
</dbReference>
<evidence type="ECO:0000259" key="7">
    <source>
        <dbReference type="PROSITE" id="PS51387"/>
    </source>
</evidence>
<comment type="caution">
    <text evidence="8">The sequence shown here is derived from an EMBL/GenBank/DDBJ whole genome shotgun (WGS) entry which is preliminary data.</text>
</comment>
<dbReference type="Proteomes" id="UP001302126">
    <property type="component" value="Unassembled WGS sequence"/>
</dbReference>
<evidence type="ECO:0000313" key="9">
    <source>
        <dbReference type="Proteomes" id="UP001302126"/>
    </source>
</evidence>
<dbReference type="Gene3D" id="3.30.465.10">
    <property type="match status" value="1"/>
</dbReference>
<reference evidence="8" key="2">
    <citation type="submission" date="2023-05" db="EMBL/GenBank/DDBJ databases">
        <authorList>
            <consortium name="Lawrence Berkeley National Laboratory"/>
            <person name="Steindorff A."/>
            <person name="Hensen N."/>
            <person name="Bonometti L."/>
            <person name="Westerberg I."/>
            <person name="Brannstrom I.O."/>
            <person name="Guillou S."/>
            <person name="Cros-Aarteil S."/>
            <person name="Calhoun S."/>
            <person name="Haridas S."/>
            <person name="Kuo A."/>
            <person name="Mondo S."/>
            <person name="Pangilinan J."/>
            <person name="Riley R."/>
            <person name="Labutti K."/>
            <person name="Andreopoulos B."/>
            <person name="Lipzen A."/>
            <person name="Chen C."/>
            <person name="Yanf M."/>
            <person name="Daum C."/>
            <person name="Ng V."/>
            <person name="Clum A."/>
            <person name="Ohm R."/>
            <person name="Martin F."/>
            <person name="Silar P."/>
            <person name="Natvig D."/>
            <person name="Lalanne C."/>
            <person name="Gautier V."/>
            <person name="Ament-Velasquez S.L."/>
            <person name="Kruys A."/>
            <person name="Hutchinson M.I."/>
            <person name="Powell A.J."/>
            <person name="Barry K."/>
            <person name="Miller A.N."/>
            <person name="Grigoriev I.V."/>
            <person name="Debuchy R."/>
            <person name="Gladieux P."/>
            <person name="Thoren M.H."/>
            <person name="Johannesson H."/>
        </authorList>
    </citation>
    <scope>NUCLEOTIDE SEQUENCE</scope>
    <source>
        <strain evidence="8">PSN309</strain>
    </source>
</reference>
<organism evidence="8 9">
    <name type="scientific">Podospora australis</name>
    <dbReference type="NCBI Taxonomy" id="1536484"/>
    <lineage>
        <taxon>Eukaryota</taxon>
        <taxon>Fungi</taxon>
        <taxon>Dikarya</taxon>
        <taxon>Ascomycota</taxon>
        <taxon>Pezizomycotina</taxon>
        <taxon>Sordariomycetes</taxon>
        <taxon>Sordariomycetidae</taxon>
        <taxon>Sordariales</taxon>
        <taxon>Podosporaceae</taxon>
        <taxon>Podospora</taxon>
    </lineage>
</organism>
<evidence type="ECO:0000256" key="1">
    <source>
        <dbReference type="ARBA" id="ARBA00005466"/>
    </source>
</evidence>
<reference evidence="8" key="1">
    <citation type="journal article" date="2023" name="Mol. Phylogenet. Evol.">
        <title>Genome-scale phylogeny and comparative genomics of the fungal order Sordariales.</title>
        <authorList>
            <person name="Hensen N."/>
            <person name="Bonometti L."/>
            <person name="Westerberg I."/>
            <person name="Brannstrom I.O."/>
            <person name="Guillou S."/>
            <person name="Cros-Aarteil S."/>
            <person name="Calhoun S."/>
            <person name="Haridas S."/>
            <person name="Kuo A."/>
            <person name="Mondo S."/>
            <person name="Pangilinan J."/>
            <person name="Riley R."/>
            <person name="LaButti K."/>
            <person name="Andreopoulos B."/>
            <person name="Lipzen A."/>
            <person name="Chen C."/>
            <person name="Yan M."/>
            <person name="Daum C."/>
            <person name="Ng V."/>
            <person name="Clum A."/>
            <person name="Steindorff A."/>
            <person name="Ohm R.A."/>
            <person name="Martin F."/>
            <person name="Silar P."/>
            <person name="Natvig D.O."/>
            <person name="Lalanne C."/>
            <person name="Gautier V."/>
            <person name="Ament-Velasquez S.L."/>
            <person name="Kruys A."/>
            <person name="Hutchinson M.I."/>
            <person name="Powell A.J."/>
            <person name="Barry K."/>
            <person name="Miller A.N."/>
            <person name="Grigoriev I.V."/>
            <person name="Debuchy R."/>
            <person name="Gladieux P."/>
            <person name="Hiltunen Thoren M."/>
            <person name="Johannesson H."/>
        </authorList>
    </citation>
    <scope>NUCLEOTIDE SEQUENCE</scope>
    <source>
        <strain evidence="8">PSN309</strain>
    </source>
</reference>
<protein>
    <recommendedName>
        <fullName evidence="7">FAD-binding PCMH-type domain-containing protein</fullName>
    </recommendedName>
</protein>
<dbReference type="AlphaFoldDB" id="A0AAN6WND1"/>
<dbReference type="GO" id="GO:0016491">
    <property type="term" value="F:oxidoreductase activity"/>
    <property type="evidence" value="ECO:0007669"/>
    <property type="project" value="UniProtKB-KW"/>
</dbReference>
<dbReference type="SUPFAM" id="SSF56176">
    <property type="entry name" value="FAD-binding/transporter-associated domain-like"/>
    <property type="match status" value="1"/>
</dbReference>